<reference evidence="6" key="1">
    <citation type="submission" date="2018-02" db="EMBL/GenBank/DDBJ databases">
        <authorList>
            <person name="Hausmann B."/>
        </authorList>
    </citation>
    <scope>NUCLEOTIDE SEQUENCE [LARGE SCALE GENOMIC DNA]</scope>
    <source>
        <strain evidence="6">Peat soil MAG SbA1</strain>
    </source>
</reference>
<dbReference type="OrthoDB" id="9775849at2"/>
<dbReference type="InterPro" id="IPR050306">
    <property type="entry name" value="PfkB_Carbo_kinase"/>
</dbReference>
<dbReference type="CDD" id="cd01167">
    <property type="entry name" value="bac_FRK"/>
    <property type="match status" value="1"/>
</dbReference>
<dbReference type="PROSITE" id="PS00584">
    <property type="entry name" value="PFKB_KINASES_2"/>
    <property type="match status" value="1"/>
</dbReference>
<dbReference type="Pfam" id="PF00294">
    <property type="entry name" value="PfkB"/>
    <property type="match status" value="1"/>
</dbReference>
<accession>A0A2U3K0J9</accession>
<dbReference type="Proteomes" id="UP000238701">
    <property type="component" value="Unassembled WGS sequence"/>
</dbReference>
<gene>
    <name evidence="5" type="ORF">SBA1_1150005</name>
</gene>
<dbReference type="PANTHER" id="PTHR43085">
    <property type="entry name" value="HEXOKINASE FAMILY MEMBER"/>
    <property type="match status" value="1"/>
</dbReference>
<dbReference type="SUPFAM" id="SSF53613">
    <property type="entry name" value="Ribokinase-like"/>
    <property type="match status" value="1"/>
</dbReference>
<dbReference type="Gene3D" id="3.40.1190.20">
    <property type="match status" value="1"/>
</dbReference>
<dbReference type="InterPro" id="IPR011611">
    <property type="entry name" value="PfkB_dom"/>
</dbReference>
<dbReference type="PANTHER" id="PTHR43085:SF57">
    <property type="entry name" value="CARBOHYDRATE KINASE PFKB DOMAIN-CONTAINING PROTEIN"/>
    <property type="match status" value="1"/>
</dbReference>
<keyword evidence="2" id="KW-0808">Transferase</keyword>
<proteinExistence type="inferred from homology"/>
<evidence type="ECO:0000256" key="2">
    <source>
        <dbReference type="ARBA" id="ARBA00022679"/>
    </source>
</evidence>
<comment type="similarity">
    <text evidence="1">Belongs to the carbohydrate kinase PfkB family.</text>
</comment>
<name>A0A2U3K0J9_9BACT</name>
<evidence type="ECO:0000256" key="1">
    <source>
        <dbReference type="ARBA" id="ARBA00010688"/>
    </source>
</evidence>
<organism evidence="5 6">
    <name type="scientific">Candidatus Sulfotelmatobacter kueseliae</name>
    <dbReference type="NCBI Taxonomy" id="2042962"/>
    <lineage>
        <taxon>Bacteria</taxon>
        <taxon>Pseudomonadati</taxon>
        <taxon>Acidobacteriota</taxon>
        <taxon>Terriglobia</taxon>
        <taxon>Terriglobales</taxon>
        <taxon>Candidatus Korobacteraceae</taxon>
        <taxon>Candidatus Sulfotelmatobacter</taxon>
    </lineage>
</organism>
<evidence type="ECO:0000313" key="6">
    <source>
        <dbReference type="Proteomes" id="UP000238701"/>
    </source>
</evidence>
<sequence length="304" mass="33235">MKVVGLGEVLWDILPERTCLGGAPANFAYIATLLGDQGIVASRVGEDSRGVEALGRMAELRLDISYVQRDREHPTGTVKVEIDDKGQARFEIAHPVAWDFLDWTPEWQRLAEKADAVCFGSLAQRSEASRATIRRFLGATPARAVKVFDVNLRQSYYSQEILAESMKAADIVKLNDEELPKIMSLSGFPRGSPHSSAEKDERASAERLRDAFELKLVCVTRGGRGSLLVRGREVSEHPGFRVKVADTVGSGDAFTAGLVHEYLHGAPLEKMNEVANRVGAWVASEVGATPAPRRALERVLAEIG</sequence>
<feature type="domain" description="Carbohydrate kinase PfkB" evidence="4">
    <location>
        <begin position="20"/>
        <end position="290"/>
    </location>
</feature>
<dbReference type="InterPro" id="IPR029056">
    <property type="entry name" value="Ribokinase-like"/>
</dbReference>
<protein>
    <submittedName>
        <fullName evidence="5">Sugar kinase, ribokinase family</fullName>
    </submittedName>
</protein>
<keyword evidence="3 5" id="KW-0418">Kinase</keyword>
<dbReference type="AlphaFoldDB" id="A0A2U3K0J9"/>
<dbReference type="EMBL" id="OMOD01000019">
    <property type="protein sequence ID" value="SPF33216.1"/>
    <property type="molecule type" value="Genomic_DNA"/>
</dbReference>
<dbReference type="GO" id="GO:0016301">
    <property type="term" value="F:kinase activity"/>
    <property type="evidence" value="ECO:0007669"/>
    <property type="project" value="UniProtKB-KW"/>
</dbReference>
<evidence type="ECO:0000259" key="4">
    <source>
        <dbReference type="Pfam" id="PF00294"/>
    </source>
</evidence>
<evidence type="ECO:0000313" key="5">
    <source>
        <dbReference type="EMBL" id="SPF33216.1"/>
    </source>
</evidence>
<dbReference type="InterPro" id="IPR002173">
    <property type="entry name" value="Carboh/pur_kinase_PfkB_CS"/>
</dbReference>
<evidence type="ECO:0000256" key="3">
    <source>
        <dbReference type="ARBA" id="ARBA00022777"/>
    </source>
</evidence>